<accession>A0A2G2UUS0</accession>
<reference evidence="2" key="2">
    <citation type="journal article" date="2017" name="J. Anim. Genet.">
        <title>Multiple reference genome sequences of hot pepper reveal the massive evolution of plant disease resistance genes by retroduplication.</title>
        <authorList>
            <person name="Kim S."/>
            <person name="Park J."/>
            <person name="Yeom S.-I."/>
            <person name="Kim Y.-M."/>
            <person name="Seo E."/>
            <person name="Kim K.-T."/>
            <person name="Kim M.-S."/>
            <person name="Lee J.M."/>
            <person name="Cheong K."/>
            <person name="Shin H.-S."/>
            <person name="Kim S.-B."/>
            <person name="Han K."/>
            <person name="Lee J."/>
            <person name="Park M."/>
            <person name="Lee H.-A."/>
            <person name="Lee H.-Y."/>
            <person name="Lee Y."/>
            <person name="Oh S."/>
            <person name="Lee J.H."/>
            <person name="Choi E."/>
            <person name="Choi E."/>
            <person name="Lee S.E."/>
            <person name="Jeon J."/>
            <person name="Kim H."/>
            <person name="Choi G."/>
            <person name="Song H."/>
            <person name="Lee J."/>
            <person name="Lee S.-C."/>
            <person name="Kwon J.-K."/>
            <person name="Lee H.-Y."/>
            <person name="Koo N."/>
            <person name="Hong Y."/>
            <person name="Kim R.W."/>
            <person name="Kang W.-H."/>
            <person name="Huh J.H."/>
            <person name="Kang B.-C."/>
            <person name="Yang T.-J."/>
            <person name="Lee Y.-H."/>
            <person name="Bennetzen J.L."/>
            <person name="Choi D."/>
        </authorList>
    </citation>
    <scope>NUCLEOTIDE SEQUENCE [LARGE SCALE GENOMIC DNA]</scope>
    <source>
        <strain evidence="2">cv. PBC81</strain>
    </source>
</reference>
<name>A0A2G2UUS0_CAPBA</name>
<dbReference type="SUPFAM" id="SSF53098">
    <property type="entry name" value="Ribonuclease H-like"/>
    <property type="match status" value="1"/>
</dbReference>
<sequence>MGPFVNSFGMKYILVAVDYVSKWVEAVALADNEGKRVVAFLKKNIFSRFGVPLYGKACHLPIELEYKALWALNRLNLNWEDVKNLRLEQLNGLDEFRLHAYE</sequence>
<reference evidence="1 2" key="1">
    <citation type="journal article" date="2017" name="Genome Biol.">
        <title>New reference genome sequences of hot pepper reveal the massive evolution of plant disease-resistance genes by retroduplication.</title>
        <authorList>
            <person name="Kim S."/>
            <person name="Park J."/>
            <person name="Yeom S.I."/>
            <person name="Kim Y.M."/>
            <person name="Seo E."/>
            <person name="Kim K.T."/>
            <person name="Kim M.S."/>
            <person name="Lee J.M."/>
            <person name="Cheong K."/>
            <person name="Shin H.S."/>
            <person name="Kim S.B."/>
            <person name="Han K."/>
            <person name="Lee J."/>
            <person name="Park M."/>
            <person name="Lee H.A."/>
            <person name="Lee H.Y."/>
            <person name="Lee Y."/>
            <person name="Oh S."/>
            <person name="Lee J.H."/>
            <person name="Choi E."/>
            <person name="Choi E."/>
            <person name="Lee S.E."/>
            <person name="Jeon J."/>
            <person name="Kim H."/>
            <person name="Choi G."/>
            <person name="Song H."/>
            <person name="Lee J."/>
            <person name="Lee S.C."/>
            <person name="Kwon J.K."/>
            <person name="Lee H.Y."/>
            <person name="Koo N."/>
            <person name="Hong Y."/>
            <person name="Kim R.W."/>
            <person name="Kang W.H."/>
            <person name="Huh J.H."/>
            <person name="Kang B.C."/>
            <person name="Yang T.J."/>
            <person name="Lee Y.H."/>
            <person name="Bennetzen J.L."/>
            <person name="Choi D."/>
        </authorList>
    </citation>
    <scope>NUCLEOTIDE SEQUENCE [LARGE SCALE GENOMIC DNA]</scope>
    <source>
        <strain evidence="2">cv. PBC81</strain>
    </source>
</reference>
<evidence type="ECO:0000313" key="1">
    <source>
        <dbReference type="EMBL" id="PHT24473.1"/>
    </source>
</evidence>
<dbReference type="InterPro" id="IPR012337">
    <property type="entry name" value="RNaseH-like_sf"/>
</dbReference>
<dbReference type="OrthoDB" id="1303625at2759"/>
<dbReference type="AlphaFoldDB" id="A0A2G2UUS0"/>
<evidence type="ECO:0008006" key="3">
    <source>
        <dbReference type="Google" id="ProtNLM"/>
    </source>
</evidence>
<dbReference type="InterPro" id="IPR036397">
    <property type="entry name" value="RNaseH_sf"/>
</dbReference>
<dbReference type="Proteomes" id="UP000224567">
    <property type="component" value="Unassembled WGS sequence"/>
</dbReference>
<proteinExistence type="predicted"/>
<dbReference type="STRING" id="33114.A0A2G2UUS0"/>
<dbReference type="Gene3D" id="3.30.420.10">
    <property type="entry name" value="Ribonuclease H-like superfamily/Ribonuclease H"/>
    <property type="match status" value="1"/>
</dbReference>
<comment type="caution">
    <text evidence="1">The sequence shown here is derived from an EMBL/GenBank/DDBJ whole genome shotgun (WGS) entry which is preliminary data.</text>
</comment>
<protein>
    <recommendedName>
        <fullName evidence="3">Integrase catalytic domain-containing protein</fullName>
    </recommendedName>
</protein>
<organism evidence="1 2">
    <name type="scientific">Capsicum baccatum</name>
    <name type="common">Peruvian pepper</name>
    <dbReference type="NCBI Taxonomy" id="33114"/>
    <lineage>
        <taxon>Eukaryota</taxon>
        <taxon>Viridiplantae</taxon>
        <taxon>Streptophyta</taxon>
        <taxon>Embryophyta</taxon>
        <taxon>Tracheophyta</taxon>
        <taxon>Spermatophyta</taxon>
        <taxon>Magnoliopsida</taxon>
        <taxon>eudicotyledons</taxon>
        <taxon>Gunneridae</taxon>
        <taxon>Pentapetalae</taxon>
        <taxon>asterids</taxon>
        <taxon>lamiids</taxon>
        <taxon>Solanales</taxon>
        <taxon>Solanaceae</taxon>
        <taxon>Solanoideae</taxon>
        <taxon>Capsiceae</taxon>
        <taxon>Capsicum</taxon>
    </lineage>
</organism>
<gene>
    <name evidence="1" type="ORF">CQW23_35801</name>
</gene>
<keyword evidence="2" id="KW-1185">Reference proteome</keyword>
<evidence type="ECO:0000313" key="2">
    <source>
        <dbReference type="Proteomes" id="UP000224567"/>
    </source>
</evidence>
<dbReference type="GO" id="GO:0003676">
    <property type="term" value="F:nucleic acid binding"/>
    <property type="evidence" value="ECO:0007669"/>
    <property type="project" value="InterPro"/>
</dbReference>
<dbReference type="EMBL" id="MLFT02016425">
    <property type="protein sequence ID" value="PHT24473.1"/>
    <property type="molecule type" value="Genomic_DNA"/>
</dbReference>